<dbReference type="InterPro" id="IPR000595">
    <property type="entry name" value="cNMP-bd_dom"/>
</dbReference>
<dbReference type="InterPro" id="IPR018490">
    <property type="entry name" value="cNMP-bd_dom_sf"/>
</dbReference>
<dbReference type="PROSITE" id="PS50042">
    <property type="entry name" value="CNMP_BINDING_3"/>
    <property type="match status" value="1"/>
</dbReference>
<feature type="region of interest" description="Disordered" evidence="1">
    <location>
        <begin position="1"/>
        <end position="59"/>
    </location>
</feature>
<organism evidence="3 4">
    <name type="scientific">Roseospira navarrensis</name>
    <dbReference type="NCBI Taxonomy" id="140058"/>
    <lineage>
        <taxon>Bacteria</taxon>
        <taxon>Pseudomonadati</taxon>
        <taxon>Pseudomonadota</taxon>
        <taxon>Alphaproteobacteria</taxon>
        <taxon>Rhodospirillales</taxon>
        <taxon>Rhodospirillaceae</taxon>
        <taxon>Roseospira</taxon>
    </lineage>
</organism>
<gene>
    <name evidence="3" type="ORF">GHC57_15415</name>
</gene>
<evidence type="ECO:0000313" key="4">
    <source>
        <dbReference type="Proteomes" id="UP000434582"/>
    </source>
</evidence>
<dbReference type="GO" id="GO:0003700">
    <property type="term" value="F:DNA-binding transcription factor activity"/>
    <property type="evidence" value="ECO:0007669"/>
    <property type="project" value="TreeGrafter"/>
</dbReference>
<dbReference type="Gene3D" id="1.25.40.10">
    <property type="entry name" value="Tetratricopeptide repeat domain"/>
    <property type="match status" value="1"/>
</dbReference>
<protein>
    <submittedName>
        <fullName evidence="3">Cyclic nucleotide-binding domain-containing protein</fullName>
    </submittedName>
</protein>
<comment type="caution">
    <text evidence="3">The sequence shown here is derived from an EMBL/GenBank/DDBJ whole genome shotgun (WGS) entry which is preliminary data.</text>
</comment>
<dbReference type="SUPFAM" id="SSF51206">
    <property type="entry name" value="cAMP-binding domain-like"/>
    <property type="match status" value="1"/>
</dbReference>
<feature type="compositionally biased region" description="Polar residues" evidence="1">
    <location>
        <begin position="50"/>
        <end position="59"/>
    </location>
</feature>
<proteinExistence type="predicted"/>
<dbReference type="PANTHER" id="PTHR24567">
    <property type="entry name" value="CRP FAMILY TRANSCRIPTIONAL REGULATORY PROTEIN"/>
    <property type="match status" value="1"/>
</dbReference>
<dbReference type="CDD" id="cd00038">
    <property type="entry name" value="CAP_ED"/>
    <property type="match status" value="1"/>
</dbReference>
<dbReference type="PANTHER" id="PTHR24567:SF74">
    <property type="entry name" value="HTH-TYPE TRANSCRIPTIONAL REGULATOR ARCR"/>
    <property type="match status" value="1"/>
</dbReference>
<accession>A0A7X1ZH37</accession>
<feature type="compositionally biased region" description="Low complexity" evidence="1">
    <location>
        <begin position="1"/>
        <end position="19"/>
    </location>
</feature>
<name>A0A7X1ZH37_9PROT</name>
<feature type="domain" description="Cyclic nucleotide-binding" evidence="2">
    <location>
        <begin position="62"/>
        <end position="160"/>
    </location>
</feature>
<dbReference type="OrthoDB" id="433986at2"/>
<dbReference type="InterPro" id="IPR011990">
    <property type="entry name" value="TPR-like_helical_dom_sf"/>
</dbReference>
<dbReference type="InterPro" id="IPR050397">
    <property type="entry name" value="Env_Response_Regulators"/>
</dbReference>
<evidence type="ECO:0000313" key="3">
    <source>
        <dbReference type="EMBL" id="MQX37909.1"/>
    </source>
</evidence>
<dbReference type="Pfam" id="PF00027">
    <property type="entry name" value="cNMP_binding"/>
    <property type="match status" value="1"/>
</dbReference>
<evidence type="ECO:0000256" key="1">
    <source>
        <dbReference type="SAM" id="MobiDB-lite"/>
    </source>
</evidence>
<dbReference type="AlphaFoldDB" id="A0A7X1ZH37"/>
<evidence type="ECO:0000259" key="2">
    <source>
        <dbReference type="PROSITE" id="PS50042"/>
    </source>
</evidence>
<dbReference type="EMBL" id="WIVE01000060">
    <property type="protein sequence ID" value="MQX37909.1"/>
    <property type="molecule type" value="Genomic_DNA"/>
</dbReference>
<dbReference type="GO" id="GO:0005829">
    <property type="term" value="C:cytosol"/>
    <property type="evidence" value="ECO:0007669"/>
    <property type="project" value="TreeGrafter"/>
</dbReference>
<dbReference type="SMART" id="SM00100">
    <property type="entry name" value="cNMP"/>
    <property type="match status" value="1"/>
</dbReference>
<sequence>MERATPVGSPASTATASTTWGRRPRPDPATRRPAPDPRAVARPVHRYGSPSMSGTKSNVQRFEAGDVIFREGDPSTTAYVVASGEVTLVKETERGLVQLATLGKGELLGEMGAVDTDPRSATAVARTPVSLHAFSRKAFVRKLEEDPEMALRLVVRLSRRLRNANDRIAQLEQIADVPAEPRAGEAASGGSTALVPAGEGGAPVAGAGRGDSLLGRLMGALRGSTGPRTSEGALAGVARGRQPVLAVAGFPGPGGNDQRARVLEAVEGLSGIRVRKLDKAVPYSPELDPYTALSGAVGAGRPMLREVGADLLVWGGPDAAGRLVELRFLTPWGSKEIERVGMMSPQNALFVPLDFDPAWHVLVQAVTLAAMEPRTEAQGKTLVETLPSLAEAAGALLTELPYGLTGLETAQIVACYGNVLAVVGVWANEPAWLEHAAAAFEEGIRHLPRDADAEWGVLHRSLGLVWQALVERGHPSVGPRQAVDAFKAALESFHRDLYPYEWAGLKHRLGLLSYRIHMAEGDPAALRESINAFQAALQVFNTAETPERWGEAMHDLAQVLQVYGGQERKPEVLSRAVDAANAALQVRTLDAAPLLWAATQNNLGSALFLMFRLAKDAGALYQAREAFHQSANTYELHGAKRQADIVSRNLRRVENLIDRQGSRSTPEPDWVRPGQGAEDAGGGGWTEPTEDPEALPMDGGLR</sequence>
<reference evidence="3 4" key="1">
    <citation type="submission" date="2019-10" db="EMBL/GenBank/DDBJ databases">
        <title>Draft whole-genome sequence of the purple nonsulfur photosynthetic bacterium Roseospira navarrensis DSM 15114.</title>
        <authorList>
            <person name="Kyndt J.A."/>
            <person name="Meyer T.E."/>
        </authorList>
    </citation>
    <scope>NUCLEOTIDE SEQUENCE [LARGE SCALE GENOMIC DNA]</scope>
    <source>
        <strain evidence="3 4">DSM 15114</strain>
    </source>
</reference>
<keyword evidence="4" id="KW-1185">Reference proteome</keyword>
<feature type="compositionally biased region" description="Basic and acidic residues" evidence="1">
    <location>
        <begin position="24"/>
        <end position="35"/>
    </location>
</feature>
<dbReference type="InterPro" id="IPR014710">
    <property type="entry name" value="RmlC-like_jellyroll"/>
</dbReference>
<dbReference type="Proteomes" id="UP000434582">
    <property type="component" value="Unassembled WGS sequence"/>
</dbReference>
<dbReference type="Gene3D" id="2.60.120.10">
    <property type="entry name" value="Jelly Rolls"/>
    <property type="match status" value="1"/>
</dbReference>
<feature type="region of interest" description="Disordered" evidence="1">
    <location>
        <begin position="656"/>
        <end position="702"/>
    </location>
</feature>